<gene>
    <name evidence="2" type="ORF">BOX15_Mlig026052g2</name>
    <name evidence="3" type="ORF">BOX15_Mlig026052g5</name>
</gene>
<dbReference type="SUPFAM" id="SSF56854">
    <property type="entry name" value="Bcl-2 inhibitors of programmed cell death"/>
    <property type="match status" value="1"/>
</dbReference>
<dbReference type="EMBL" id="NIVC01000873">
    <property type="protein sequence ID" value="PAA75603.1"/>
    <property type="molecule type" value="Genomic_DNA"/>
</dbReference>
<dbReference type="EMBL" id="NIVC01002930">
    <property type="protein sequence ID" value="PAA54329.1"/>
    <property type="molecule type" value="Genomic_DNA"/>
</dbReference>
<feature type="transmembrane region" description="Helical" evidence="1">
    <location>
        <begin position="205"/>
        <end position="227"/>
    </location>
</feature>
<dbReference type="InterPro" id="IPR036834">
    <property type="entry name" value="Bcl-2-like_sf"/>
</dbReference>
<dbReference type="GO" id="GO:0042981">
    <property type="term" value="P:regulation of apoptotic process"/>
    <property type="evidence" value="ECO:0007669"/>
    <property type="project" value="InterPro"/>
</dbReference>
<dbReference type="Proteomes" id="UP000215902">
    <property type="component" value="Unassembled WGS sequence"/>
</dbReference>
<keyword evidence="4" id="KW-1185">Reference proteome</keyword>
<protein>
    <submittedName>
        <fullName evidence="3">Uncharacterized protein</fullName>
    </submittedName>
</protein>
<sequence>MAEKPAGDMARQSRQVEETNVVVPQFEELDTEGQQVFEISNALLNLNLEQLHANLDTRRAVQAATGELVHPPEQLLTAQPQAALNNSGSFGRNLLQIANEFARSRQADSTRQLAASIRLDSLNYESFHQQLKDLFEHGLSLEAFVALFYFMACLLAKCFVEQGSEAFIQLGCKLLRWFLAYLLLELVQFATNYIRSLSSTERSSFLYGFVTGSAATAAVMLFGIHAYRNWL</sequence>
<evidence type="ECO:0000256" key="1">
    <source>
        <dbReference type="SAM" id="Phobius"/>
    </source>
</evidence>
<accession>A0A267FPD5</accession>
<organism evidence="3 4">
    <name type="scientific">Macrostomum lignano</name>
    <dbReference type="NCBI Taxonomy" id="282301"/>
    <lineage>
        <taxon>Eukaryota</taxon>
        <taxon>Metazoa</taxon>
        <taxon>Spiralia</taxon>
        <taxon>Lophotrochozoa</taxon>
        <taxon>Platyhelminthes</taxon>
        <taxon>Rhabditophora</taxon>
        <taxon>Macrostomorpha</taxon>
        <taxon>Macrostomida</taxon>
        <taxon>Macrostomidae</taxon>
        <taxon>Macrostomum</taxon>
    </lineage>
</organism>
<evidence type="ECO:0000313" key="3">
    <source>
        <dbReference type="EMBL" id="PAA75603.1"/>
    </source>
</evidence>
<keyword evidence="1" id="KW-1133">Transmembrane helix</keyword>
<name>A0A267FPD5_9PLAT</name>
<dbReference type="Gene3D" id="1.10.437.10">
    <property type="entry name" value="Blc2-like"/>
    <property type="match status" value="1"/>
</dbReference>
<evidence type="ECO:0000313" key="4">
    <source>
        <dbReference type="Proteomes" id="UP000215902"/>
    </source>
</evidence>
<comment type="caution">
    <text evidence="3">The sequence shown here is derived from an EMBL/GenBank/DDBJ whole genome shotgun (WGS) entry which is preliminary data.</text>
</comment>
<reference evidence="3 4" key="1">
    <citation type="submission" date="2017-06" db="EMBL/GenBank/DDBJ databases">
        <title>A platform for efficient transgenesis in Macrostomum lignano, a flatworm model organism for stem cell research.</title>
        <authorList>
            <person name="Berezikov E."/>
        </authorList>
    </citation>
    <scope>NUCLEOTIDE SEQUENCE [LARGE SCALE GENOMIC DNA]</scope>
    <source>
        <strain evidence="3">DV1</strain>
        <tissue evidence="3">Whole organism</tissue>
    </source>
</reference>
<evidence type="ECO:0000313" key="2">
    <source>
        <dbReference type="EMBL" id="PAA54329.1"/>
    </source>
</evidence>
<keyword evidence="1" id="KW-0472">Membrane</keyword>
<keyword evidence="1" id="KW-0812">Transmembrane</keyword>
<dbReference type="AlphaFoldDB" id="A0A267FPD5"/>
<proteinExistence type="predicted"/>
<feature type="transmembrane region" description="Helical" evidence="1">
    <location>
        <begin position="139"/>
        <end position="160"/>
    </location>
</feature>